<sequence length="307" mass="34675">MWHLYALYNGKWVDILSKSNTIGWGSDKDTLAVSLSFESLYNLEEGTHITLKKDSKVVFLGLVISKNKGKVKNSYTCMDYAFYLNKNKLIIQFNKVNGTNAIKQLCSKLGIKSNIVQINTLITKIHKDSEASKIIEDILERSHLETNNIYIKEMISDTLYVRKLSDLKIKPKILIGKDITVNSTIENMFTKVLVVSSDEKNNRVLASAQDRNNILKFGMLQEIITVSEKKDESKAKNMANNFLKENNKVAKDVTIPLVVGDLGEDIIANRMINISIPTMGVDGWYRIKSASHTLAKNNHKVSISIEF</sequence>
<dbReference type="Proteomes" id="UP000287872">
    <property type="component" value="Unassembled WGS sequence"/>
</dbReference>
<name>A0A401UM36_9CLOT</name>
<gene>
    <name evidence="2" type="ORF">Ctaglu_22190</name>
</gene>
<reference evidence="2 3" key="1">
    <citation type="submission" date="2018-11" db="EMBL/GenBank/DDBJ databases">
        <title>Genome sequencing and assembly of Clostridium tagluense strain A121.</title>
        <authorList>
            <person name="Murakami T."/>
            <person name="Segawa T."/>
            <person name="Shcherbakova V.A."/>
            <person name="Mori H."/>
            <person name="Yoshimura Y."/>
        </authorList>
    </citation>
    <scope>NUCLEOTIDE SEQUENCE [LARGE SCALE GENOMIC DNA]</scope>
    <source>
        <strain evidence="2 3">A121</strain>
    </source>
</reference>
<keyword evidence="3" id="KW-1185">Reference proteome</keyword>
<evidence type="ECO:0000313" key="3">
    <source>
        <dbReference type="Proteomes" id="UP000287872"/>
    </source>
</evidence>
<dbReference type="AlphaFoldDB" id="A0A401UM36"/>
<organism evidence="2 3">
    <name type="scientific">Clostridium tagluense</name>
    <dbReference type="NCBI Taxonomy" id="360422"/>
    <lineage>
        <taxon>Bacteria</taxon>
        <taxon>Bacillati</taxon>
        <taxon>Bacillota</taxon>
        <taxon>Clostridia</taxon>
        <taxon>Eubacteriales</taxon>
        <taxon>Clostridiaceae</taxon>
        <taxon>Clostridium</taxon>
    </lineage>
</organism>
<dbReference type="EMBL" id="BHYK01000011">
    <property type="protein sequence ID" value="GCD10596.1"/>
    <property type="molecule type" value="Genomic_DNA"/>
</dbReference>
<dbReference type="InterPro" id="IPR056937">
    <property type="entry name" value="YqbQ/XkdQ"/>
</dbReference>
<comment type="caution">
    <text evidence="2">The sequence shown here is derived from an EMBL/GenBank/DDBJ whole genome shotgun (WGS) entry which is preliminary data.</text>
</comment>
<dbReference type="Pfam" id="PF24032">
    <property type="entry name" value="YQBQ"/>
    <property type="match status" value="1"/>
</dbReference>
<accession>A0A401UM36</accession>
<feature type="domain" description="YqbQ/XkdQ" evidence="1">
    <location>
        <begin position="29"/>
        <end position="305"/>
    </location>
</feature>
<evidence type="ECO:0000313" key="2">
    <source>
        <dbReference type="EMBL" id="GCD10596.1"/>
    </source>
</evidence>
<proteinExistence type="predicted"/>
<dbReference type="RefSeq" id="WP_125001505.1">
    <property type="nucleotide sequence ID" value="NZ_BHYK01000011.1"/>
</dbReference>
<evidence type="ECO:0000259" key="1">
    <source>
        <dbReference type="Pfam" id="PF24032"/>
    </source>
</evidence>
<protein>
    <recommendedName>
        <fullName evidence="1">YqbQ/XkdQ domain-containing protein</fullName>
    </recommendedName>
</protein>
<dbReference type="OrthoDB" id="1698671at2"/>